<accession>A0A968GGG0</accession>
<dbReference type="AlphaFoldDB" id="A0A968GGG0"/>
<dbReference type="PROSITE" id="PS51257">
    <property type="entry name" value="PROKAR_LIPOPROTEIN"/>
    <property type="match status" value="1"/>
</dbReference>
<dbReference type="InterPro" id="IPR027939">
    <property type="entry name" value="NMT1/THI5"/>
</dbReference>
<proteinExistence type="predicted"/>
<reference evidence="2" key="1">
    <citation type="submission" date="2020-03" db="EMBL/GenBank/DDBJ databases">
        <title>Spirochaetal bacteria isolated from arthropods constitute a novel genus Entomospira genus novum within the order Spirochaetales.</title>
        <authorList>
            <person name="Grana-Miraglia L."/>
            <person name="Sikutova S."/>
            <person name="Fingerle V."/>
            <person name="Sing A."/>
            <person name="Castillo-Ramirez S."/>
            <person name="Margos G."/>
            <person name="Rudolf I."/>
        </authorList>
    </citation>
    <scope>NUCLEOTIDE SEQUENCE</scope>
    <source>
        <strain evidence="2">BR149</strain>
    </source>
</reference>
<evidence type="ECO:0000313" key="3">
    <source>
        <dbReference type="Proteomes" id="UP000778951"/>
    </source>
</evidence>
<dbReference type="GO" id="GO:0009228">
    <property type="term" value="P:thiamine biosynthetic process"/>
    <property type="evidence" value="ECO:0007669"/>
    <property type="project" value="InterPro"/>
</dbReference>
<dbReference type="Gene3D" id="3.40.190.10">
    <property type="entry name" value="Periplasmic binding protein-like II"/>
    <property type="match status" value="2"/>
</dbReference>
<dbReference type="PANTHER" id="PTHR31528:SF3">
    <property type="entry name" value="THIAMINE BIOSYNTHESIS PROTEIN HI_0357-RELATED"/>
    <property type="match status" value="1"/>
</dbReference>
<feature type="domain" description="SsuA/THI5-like" evidence="1">
    <location>
        <begin position="40"/>
        <end position="254"/>
    </location>
</feature>
<dbReference type="SUPFAM" id="SSF53850">
    <property type="entry name" value="Periplasmic binding protein-like II"/>
    <property type="match status" value="1"/>
</dbReference>
<dbReference type="RefSeq" id="WP_167696114.1">
    <property type="nucleotide sequence ID" value="NZ_CP118181.1"/>
</dbReference>
<organism evidence="2 3">
    <name type="scientific">Entomospira culicis</name>
    <dbReference type="NCBI Taxonomy" id="2719989"/>
    <lineage>
        <taxon>Bacteria</taxon>
        <taxon>Pseudomonadati</taxon>
        <taxon>Spirochaetota</taxon>
        <taxon>Spirochaetia</taxon>
        <taxon>Spirochaetales</taxon>
        <taxon>Spirochaetaceae</taxon>
        <taxon>Entomospira</taxon>
    </lineage>
</organism>
<evidence type="ECO:0000259" key="1">
    <source>
        <dbReference type="Pfam" id="PF09084"/>
    </source>
</evidence>
<evidence type="ECO:0000313" key="2">
    <source>
        <dbReference type="EMBL" id="NIZ70044.1"/>
    </source>
</evidence>
<gene>
    <name evidence="2" type="ORF">HCT48_07475</name>
</gene>
<keyword evidence="3" id="KW-1185">Reference proteome</keyword>
<dbReference type="Proteomes" id="UP000778951">
    <property type="component" value="Unassembled WGS sequence"/>
</dbReference>
<name>A0A968GGG0_9SPIO</name>
<sequence>MRGLFIVGLGIVFSMVACTGKAKDEESKDKVSIMLDWVPNTNHIGLYVAQAMGYLAEEGVELTILQAPEDGGLDFLLTNQVDLLIGWESTLFFGRDQGLPIVAVAAILQENDSVLVSLQENNITRPSDLVGKRYLSYGSANDIATVRAIMARDGVENPEVTLAATGSMADLNALVHGEGDYLWVFRGWDLLAAKLQGIMLNEIIVREYDDALNFYTPMILSTDENIAKREVALAKAMRAIARGYAYAVENPGKASEIFLSAVSGMDRALIEASTVHLATLYLNHNGQFGRMDGKVFARYLAWASAEGLLPNNGQNIIIEEIFTNRLLE</sequence>
<dbReference type="Pfam" id="PF09084">
    <property type="entry name" value="NMT1"/>
    <property type="match status" value="1"/>
</dbReference>
<comment type="caution">
    <text evidence="2">The sequence shown here is derived from an EMBL/GenBank/DDBJ whole genome shotgun (WGS) entry which is preliminary data.</text>
</comment>
<dbReference type="InterPro" id="IPR015168">
    <property type="entry name" value="SsuA/THI5"/>
</dbReference>
<dbReference type="PANTHER" id="PTHR31528">
    <property type="entry name" value="4-AMINO-5-HYDROXYMETHYL-2-METHYLPYRIMIDINE PHOSPHATE SYNTHASE THI11-RELATED"/>
    <property type="match status" value="1"/>
</dbReference>
<protein>
    <submittedName>
        <fullName evidence="2">ABC transporter substrate-binding protein</fullName>
    </submittedName>
</protein>
<dbReference type="EMBL" id="JAATLM010000001">
    <property type="protein sequence ID" value="NIZ70044.1"/>
    <property type="molecule type" value="Genomic_DNA"/>
</dbReference>